<reference evidence="16" key="1">
    <citation type="journal article" date="2019" name="Int. J. Syst. Evol. Microbiol.">
        <title>The Global Catalogue of Microorganisms (GCM) 10K type strain sequencing project: providing services to taxonomists for standard genome sequencing and annotation.</title>
        <authorList>
            <consortium name="The Broad Institute Genomics Platform"/>
            <consortium name="The Broad Institute Genome Sequencing Center for Infectious Disease"/>
            <person name="Wu L."/>
            <person name="Ma J."/>
        </authorList>
    </citation>
    <scope>NUCLEOTIDE SEQUENCE [LARGE SCALE GENOMIC DNA]</scope>
    <source>
        <strain evidence="16">CGMCC 1.15180</strain>
    </source>
</reference>
<sequence length="848" mass="93320">MKARYISFLLFLGISRIGLGQGIISGTVLDSDGLSVIGATVVIKGSNDFALTDENGNFRISTDIQPPFTLEFSFVGFESKSQRIDQLSAPPLMIVLEDENVLAEVVITARRRAEEIQKVPIPISVVSGALVEEAGAFNVNRLKELVPSVQLYSSNPRNTTLNIRGLGSTFGLTNDGIDPGVGFYVDGVYYARPAVTTLDFIDIEQIEVLRGPQGTLFGKNTTSGAFNITTRRPSFQPKVNFETSFGNLGFIQSKSSITGPLSEKIAGRLSFSGSHRDGTLYNVTTQKHVNTINNLGLRGQLLFLPNDNLEILVAADATRQRPDGFAQVVAGVVETRRQPFRQFNQIIADLNYSLPTQNPFDRIIDHDTPWRSGNDLGGVSANVDYKVGPGTLTATSAWRYWNWDPSNDRDFTGLQALSLSQAPSKHDQWSQEIRYAGDFSSKLSGVIGVYGLAQNLRSNDTHTEESGRDQWRFVQSSTSELWQTPGLLEGYGTKTRNSLVSFSGAVFGQLDWKVTDKFSVLPGIRFNYDEKKVEFDRQVYGGLQTDDPQLLALKNSVYNAQEFEAEVSESNFSGQLTLAYAANSWINTFTTYSKSFKPVGINLGGLPRENGVTILDLARIEPEDVSHYELGIKTNPTKRSTLNLIFHRSDIKNFQTLVQTPDLSVNRGYLANAELVRVAGAELDGSISVSRNFKLFGSVAYTDGKYVKFENAPVPLEEVGGESFKDISGGRLPGISKWAGSVGAELTKDSKFISKEGKSFIAFEGFFRSEFSSSPSPSQYLNVDGYELVNVRAGFRTAEGFSVFIWSRNIFDKNYFEQLLPGAGNIGHYAGVLGDPRTYGVTLKYSIQ</sequence>
<keyword evidence="10 11" id="KW-0998">Cell outer membrane</keyword>
<accession>A0ABW4VHI9</accession>
<comment type="subcellular location">
    <subcellularLocation>
        <location evidence="1 11">Cell outer membrane</location>
        <topology evidence="1 11">Multi-pass membrane protein</topology>
    </subcellularLocation>
</comment>
<dbReference type="SUPFAM" id="SSF56935">
    <property type="entry name" value="Porins"/>
    <property type="match status" value="1"/>
</dbReference>
<dbReference type="InterPro" id="IPR012910">
    <property type="entry name" value="Plug_dom"/>
</dbReference>
<evidence type="ECO:0000256" key="6">
    <source>
        <dbReference type="ARBA" id="ARBA00023004"/>
    </source>
</evidence>
<feature type="domain" description="TonB-dependent receptor plug" evidence="14">
    <location>
        <begin position="116"/>
        <end position="225"/>
    </location>
</feature>
<dbReference type="PROSITE" id="PS52016">
    <property type="entry name" value="TONB_DEPENDENT_REC_3"/>
    <property type="match status" value="1"/>
</dbReference>
<dbReference type="Pfam" id="PF00593">
    <property type="entry name" value="TonB_dep_Rec_b-barrel"/>
    <property type="match status" value="1"/>
</dbReference>
<gene>
    <name evidence="15" type="ORF">ACFSKL_01845</name>
</gene>
<evidence type="ECO:0000313" key="16">
    <source>
        <dbReference type="Proteomes" id="UP001597361"/>
    </source>
</evidence>
<keyword evidence="2 11" id="KW-0813">Transport</keyword>
<dbReference type="PANTHER" id="PTHR32552:SF81">
    <property type="entry name" value="TONB-DEPENDENT OUTER MEMBRANE RECEPTOR"/>
    <property type="match status" value="1"/>
</dbReference>
<dbReference type="RefSeq" id="WP_376882961.1">
    <property type="nucleotide sequence ID" value="NZ_JBHUHR010000003.1"/>
</dbReference>
<evidence type="ECO:0000256" key="9">
    <source>
        <dbReference type="ARBA" id="ARBA00023136"/>
    </source>
</evidence>
<evidence type="ECO:0000256" key="5">
    <source>
        <dbReference type="ARBA" id="ARBA00022692"/>
    </source>
</evidence>
<evidence type="ECO:0000256" key="4">
    <source>
        <dbReference type="ARBA" id="ARBA00022496"/>
    </source>
</evidence>
<comment type="caution">
    <text evidence="15">The sequence shown here is derived from an EMBL/GenBank/DDBJ whole genome shotgun (WGS) entry which is preliminary data.</text>
</comment>
<organism evidence="15 16">
    <name type="scientific">Belliella marina</name>
    <dbReference type="NCBI Taxonomy" id="1644146"/>
    <lineage>
        <taxon>Bacteria</taxon>
        <taxon>Pseudomonadati</taxon>
        <taxon>Bacteroidota</taxon>
        <taxon>Cytophagia</taxon>
        <taxon>Cytophagales</taxon>
        <taxon>Cyclobacteriaceae</taxon>
        <taxon>Belliella</taxon>
    </lineage>
</organism>
<dbReference type="Proteomes" id="UP001597361">
    <property type="component" value="Unassembled WGS sequence"/>
</dbReference>
<evidence type="ECO:0000313" key="15">
    <source>
        <dbReference type="EMBL" id="MFD2033509.1"/>
    </source>
</evidence>
<name>A0ABW4VHI9_9BACT</name>
<dbReference type="SUPFAM" id="SSF49464">
    <property type="entry name" value="Carboxypeptidase regulatory domain-like"/>
    <property type="match status" value="1"/>
</dbReference>
<keyword evidence="9 11" id="KW-0472">Membrane</keyword>
<keyword evidence="15" id="KW-0675">Receptor</keyword>
<feature type="domain" description="TonB-dependent receptor-like beta-barrel" evidence="13">
    <location>
        <begin position="367"/>
        <end position="809"/>
    </location>
</feature>
<dbReference type="InterPro" id="IPR000531">
    <property type="entry name" value="Beta-barrel_TonB"/>
</dbReference>
<keyword evidence="4" id="KW-0410">Iron transport</keyword>
<evidence type="ECO:0000256" key="2">
    <source>
        <dbReference type="ARBA" id="ARBA00022448"/>
    </source>
</evidence>
<dbReference type="InterPro" id="IPR008969">
    <property type="entry name" value="CarboxyPept-like_regulatory"/>
</dbReference>
<evidence type="ECO:0000259" key="14">
    <source>
        <dbReference type="Pfam" id="PF07715"/>
    </source>
</evidence>
<dbReference type="Gene3D" id="2.60.40.1120">
    <property type="entry name" value="Carboxypeptidase-like, regulatory domain"/>
    <property type="match status" value="1"/>
</dbReference>
<evidence type="ECO:0000256" key="8">
    <source>
        <dbReference type="ARBA" id="ARBA00023077"/>
    </source>
</evidence>
<protein>
    <submittedName>
        <fullName evidence="15">TonB-dependent receptor</fullName>
    </submittedName>
</protein>
<evidence type="ECO:0000259" key="13">
    <source>
        <dbReference type="Pfam" id="PF00593"/>
    </source>
</evidence>
<dbReference type="EMBL" id="JBHUHR010000003">
    <property type="protein sequence ID" value="MFD2033509.1"/>
    <property type="molecule type" value="Genomic_DNA"/>
</dbReference>
<dbReference type="InterPro" id="IPR036942">
    <property type="entry name" value="Beta-barrel_TonB_sf"/>
</dbReference>
<comment type="similarity">
    <text evidence="11 12">Belongs to the TonB-dependent receptor family.</text>
</comment>
<evidence type="ECO:0000256" key="10">
    <source>
        <dbReference type="ARBA" id="ARBA00023237"/>
    </source>
</evidence>
<evidence type="ECO:0000256" key="11">
    <source>
        <dbReference type="PROSITE-ProRule" id="PRU01360"/>
    </source>
</evidence>
<dbReference type="Pfam" id="PF13715">
    <property type="entry name" value="CarbopepD_reg_2"/>
    <property type="match status" value="1"/>
</dbReference>
<proteinExistence type="inferred from homology"/>
<dbReference type="PANTHER" id="PTHR32552">
    <property type="entry name" value="FERRICHROME IRON RECEPTOR-RELATED"/>
    <property type="match status" value="1"/>
</dbReference>
<dbReference type="Gene3D" id="2.40.170.20">
    <property type="entry name" value="TonB-dependent receptor, beta-barrel domain"/>
    <property type="match status" value="1"/>
</dbReference>
<keyword evidence="3 11" id="KW-1134">Transmembrane beta strand</keyword>
<dbReference type="Pfam" id="PF07715">
    <property type="entry name" value="Plug"/>
    <property type="match status" value="1"/>
</dbReference>
<keyword evidence="8 12" id="KW-0798">TonB box</keyword>
<evidence type="ECO:0000256" key="1">
    <source>
        <dbReference type="ARBA" id="ARBA00004571"/>
    </source>
</evidence>
<keyword evidence="5 11" id="KW-0812">Transmembrane</keyword>
<keyword evidence="6" id="KW-0408">Iron</keyword>
<dbReference type="InterPro" id="IPR039426">
    <property type="entry name" value="TonB-dep_rcpt-like"/>
</dbReference>
<evidence type="ECO:0000256" key="3">
    <source>
        <dbReference type="ARBA" id="ARBA00022452"/>
    </source>
</evidence>
<evidence type="ECO:0000256" key="12">
    <source>
        <dbReference type="RuleBase" id="RU003357"/>
    </source>
</evidence>
<keyword evidence="7" id="KW-0406">Ion transport</keyword>
<keyword evidence="16" id="KW-1185">Reference proteome</keyword>
<evidence type="ECO:0000256" key="7">
    <source>
        <dbReference type="ARBA" id="ARBA00023065"/>
    </source>
</evidence>